<sequence length="526" mass="57450">MKTKSWRSLSSSNNNNNNAISPTTATEEEVRALCFPLKHCLNSHAAFHHPNEKVKTIFRKAFLDQEASERDVTVSFILLEKCRGEQSPWNSYLDALPTNAHKQGAPGWDENSNASTIIKGTTLDAAAKAERNNRKHEWARMHAVIVRAAEACGEPETAQHAHTLTVDDWAWAKANFWGRAMALPWGSTTAVESVVPGVDCANHRIPPNARWEVCKGSSGDQDAHVCLLVNREMAKKLPPDADTELFVDYGTKTSEELLFHHGFVDAPEDGWPSKRTWYGLLGPSTARLDKAAKPTANDAAVLVLSTIQTDAGDQQELAERVATVRARMLACFGPPRLICRADLIEGSVVVDDDTIATANGAAFEEALERRLGWSVEDLARLSVAAVHGRRLAEVLEHPAWERMLAGEAEEGDLAVVSRAICADAYARADGLALLRALLGLRARSLLGVAVDEGNVVVEGGDDAGLIARLRASAREDIARAAGLSEDDKARHALTYRARQKRIVASWLAMVSRLETKAMDYAMMMAQ</sequence>
<evidence type="ECO:0000313" key="2">
    <source>
        <dbReference type="EMBL" id="GHP12418.1"/>
    </source>
</evidence>
<dbReference type="Proteomes" id="UP000660262">
    <property type="component" value="Unassembled WGS sequence"/>
</dbReference>
<evidence type="ECO:0000313" key="3">
    <source>
        <dbReference type="Proteomes" id="UP000660262"/>
    </source>
</evidence>
<name>A0A830HZJ0_9CHLO</name>
<dbReference type="Gene3D" id="3.90.1410.10">
    <property type="entry name" value="set domain protein methyltransferase, domain 1"/>
    <property type="match status" value="1"/>
</dbReference>
<evidence type="ECO:0000256" key="1">
    <source>
        <dbReference type="SAM" id="MobiDB-lite"/>
    </source>
</evidence>
<dbReference type="EMBL" id="BNJQ01000041">
    <property type="protein sequence ID" value="GHP12418.1"/>
    <property type="molecule type" value="Genomic_DNA"/>
</dbReference>
<dbReference type="CDD" id="cd10527">
    <property type="entry name" value="SET_LSMT"/>
    <property type="match status" value="1"/>
</dbReference>
<dbReference type="PANTHER" id="PTHR13271:SF154">
    <property type="entry name" value="GRIP DOMAIN-CONTAINING PROTEIN"/>
    <property type="match status" value="1"/>
</dbReference>
<comment type="caution">
    <text evidence="2">The sequence shown here is derived from an EMBL/GenBank/DDBJ whole genome shotgun (WGS) entry which is preliminary data.</text>
</comment>
<evidence type="ECO:0008006" key="4">
    <source>
        <dbReference type="Google" id="ProtNLM"/>
    </source>
</evidence>
<dbReference type="SUPFAM" id="SSF82199">
    <property type="entry name" value="SET domain"/>
    <property type="match status" value="1"/>
</dbReference>
<dbReference type="InterPro" id="IPR050600">
    <property type="entry name" value="SETD3_SETD6_MTase"/>
</dbReference>
<dbReference type="InterPro" id="IPR046341">
    <property type="entry name" value="SET_dom_sf"/>
</dbReference>
<reference evidence="2" key="1">
    <citation type="submission" date="2020-10" db="EMBL/GenBank/DDBJ databases">
        <title>Unveiling of a novel bifunctional photoreceptor, Dualchrome1, isolated from a cosmopolitan green alga.</title>
        <authorList>
            <person name="Suzuki S."/>
            <person name="Kawachi M."/>
        </authorList>
    </citation>
    <scope>NUCLEOTIDE SEQUENCE</scope>
    <source>
        <strain evidence="2">NIES 2893</strain>
    </source>
</reference>
<organism evidence="2 3">
    <name type="scientific">Pycnococcus provasolii</name>
    <dbReference type="NCBI Taxonomy" id="41880"/>
    <lineage>
        <taxon>Eukaryota</taxon>
        <taxon>Viridiplantae</taxon>
        <taxon>Chlorophyta</taxon>
        <taxon>Pseudoscourfieldiophyceae</taxon>
        <taxon>Pseudoscourfieldiales</taxon>
        <taxon>Pycnococcaceae</taxon>
        <taxon>Pycnococcus</taxon>
    </lineage>
</organism>
<gene>
    <name evidence="2" type="ORF">PPROV_001114500</name>
</gene>
<keyword evidence="3" id="KW-1185">Reference proteome</keyword>
<proteinExistence type="predicted"/>
<feature type="region of interest" description="Disordered" evidence="1">
    <location>
        <begin position="1"/>
        <end position="23"/>
    </location>
</feature>
<dbReference type="PANTHER" id="PTHR13271">
    <property type="entry name" value="UNCHARACTERIZED PUTATIVE METHYLTRANSFERASE"/>
    <property type="match status" value="1"/>
</dbReference>
<dbReference type="GO" id="GO:0016279">
    <property type="term" value="F:protein-lysine N-methyltransferase activity"/>
    <property type="evidence" value="ECO:0007669"/>
    <property type="project" value="TreeGrafter"/>
</dbReference>
<accession>A0A830HZJ0</accession>
<dbReference type="OrthoDB" id="42889at2759"/>
<dbReference type="AlphaFoldDB" id="A0A830HZJ0"/>
<protein>
    <recommendedName>
        <fullName evidence="4">SET domain-containing protein</fullName>
    </recommendedName>
</protein>